<protein>
    <submittedName>
        <fullName evidence="3">Uncharacterized protein</fullName>
    </submittedName>
</protein>
<feature type="transmembrane region" description="Helical" evidence="2">
    <location>
        <begin position="59"/>
        <end position="75"/>
    </location>
</feature>
<feature type="region of interest" description="Disordered" evidence="1">
    <location>
        <begin position="27"/>
        <end position="53"/>
    </location>
</feature>
<dbReference type="AlphaFoldDB" id="X6LFR6"/>
<keyword evidence="2" id="KW-0472">Membrane</keyword>
<keyword evidence="4" id="KW-1185">Reference proteome</keyword>
<gene>
    <name evidence="3" type="ORF">RFI_37068</name>
</gene>
<name>X6LFR6_RETFI</name>
<keyword evidence="2" id="KW-0812">Transmembrane</keyword>
<reference evidence="3 4" key="1">
    <citation type="journal article" date="2013" name="Curr. Biol.">
        <title>The Genome of the Foraminiferan Reticulomyxa filosa.</title>
        <authorList>
            <person name="Glockner G."/>
            <person name="Hulsmann N."/>
            <person name="Schleicher M."/>
            <person name="Noegel A.A."/>
            <person name="Eichinger L."/>
            <person name="Gallinger C."/>
            <person name="Pawlowski J."/>
            <person name="Sierra R."/>
            <person name="Euteneuer U."/>
            <person name="Pillet L."/>
            <person name="Moustafa A."/>
            <person name="Platzer M."/>
            <person name="Groth M."/>
            <person name="Szafranski K."/>
            <person name="Schliwa M."/>
        </authorList>
    </citation>
    <scope>NUCLEOTIDE SEQUENCE [LARGE SCALE GENOMIC DNA]</scope>
</reference>
<comment type="caution">
    <text evidence="3">The sequence shown here is derived from an EMBL/GenBank/DDBJ whole genome shotgun (WGS) entry which is preliminary data.</text>
</comment>
<evidence type="ECO:0000256" key="2">
    <source>
        <dbReference type="SAM" id="Phobius"/>
    </source>
</evidence>
<accession>X6LFR6</accession>
<keyword evidence="2" id="KW-1133">Transmembrane helix</keyword>
<evidence type="ECO:0000313" key="3">
    <source>
        <dbReference type="EMBL" id="ETO00379.1"/>
    </source>
</evidence>
<dbReference type="EMBL" id="ASPP01041211">
    <property type="protein sequence ID" value="ETO00379.1"/>
    <property type="molecule type" value="Genomic_DNA"/>
</dbReference>
<dbReference type="Proteomes" id="UP000023152">
    <property type="component" value="Unassembled WGS sequence"/>
</dbReference>
<evidence type="ECO:0000313" key="4">
    <source>
        <dbReference type="Proteomes" id="UP000023152"/>
    </source>
</evidence>
<proteinExistence type="predicted"/>
<organism evidence="3 4">
    <name type="scientific">Reticulomyxa filosa</name>
    <dbReference type="NCBI Taxonomy" id="46433"/>
    <lineage>
        <taxon>Eukaryota</taxon>
        <taxon>Sar</taxon>
        <taxon>Rhizaria</taxon>
        <taxon>Retaria</taxon>
        <taxon>Foraminifera</taxon>
        <taxon>Monothalamids</taxon>
        <taxon>Reticulomyxidae</taxon>
        <taxon>Reticulomyxa</taxon>
    </lineage>
</organism>
<evidence type="ECO:0000256" key="1">
    <source>
        <dbReference type="SAM" id="MobiDB-lite"/>
    </source>
</evidence>
<sequence length="76" mass="9243">MDLSVDVILLIDRFVYLDLKKMQTEHERSNNAANEKLARQEQDQVQDQDQDKGQDQDNINFILFLFLFYFFIFFIY</sequence>